<gene>
    <name evidence="1" type="primary">RSH1_2</name>
    <name evidence="2" type="synonym">RSH1_0</name>
    <name evidence="2" type="ORF">CK203_002981</name>
    <name evidence="1" type="ORF">CK203_083400</name>
</gene>
<organism evidence="1 3">
    <name type="scientific">Vitis vinifera</name>
    <name type="common">Grape</name>
    <dbReference type="NCBI Taxonomy" id="29760"/>
    <lineage>
        <taxon>Eukaryota</taxon>
        <taxon>Viridiplantae</taxon>
        <taxon>Streptophyta</taxon>
        <taxon>Embryophyta</taxon>
        <taxon>Tracheophyta</taxon>
        <taxon>Spermatophyta</taxon>
        <taxon>Magnoliopsida</taxon>
        <taxon>eudicotyledons</taxon>
        <taxon>Gunneridae</taxon>
        <taxon>Pentapetalae</taxon>
        <taxon>rosids</taxon>
        <taxon>Vitales</taxon>
        <taxon>Vitaceae</taxon>
        <taxon>Viteae</taxon>
        <taxon>Vitis</taxon>
    </lineage>
</organism>
<keyword evidence="1" id="KW-0418">Kinase</keyword>
<reference evidence="1 3" key="1">
    <citation type="journal article" date="2018" name="PLoS Genet.">
        <title>Population sequencing reveals clonal diversity and ancestral inbreeding in the grapevine cultivar Chardonnay.</title>
        <authorList>
            <person name="Roach M.J."/>
            <person name="Johnson D.L."/>
            <person name="Bohlmann J."/>
            <person name="van Vuuren H.J."/>
            <person name="Jones S.J."/>
            <person name="Pretorius I.S."/>
            <person name="Schmidt S.A."/>
            <person name="Borneman A.R."/>
        </authorList>
    </citation>
    <scope>NUCLEOTIDE SEQUENCE [LARGE SCALE GENOMIC DNA]</scope>
    <source>
        <strain evidence="3">cv. Chardonnay</strain>
        <strain evidence="1">I10V1</strain>
        <tissue evidence="1">Leaf</tissue>
    </source>
</reference>
<evidence type="ECO:0000313" key="2">
    <source>
        <dbReference type="EMBL" id="RVX20689.1"/>
    </source>
</evidence>
<evidence type="ECO:0000313" key="3">
    <source>
        <dbReference type="Proteomes" id="UP000288805"/>
    </source>
</evidence>
<dbReference type="Proteomes" id="UP000288805">
    <property type="component" value="Unassembled WGS sequence"/>
</dbReference>
<dbReference type="GO" id="GO:0016301">
    <property type="term" value="F:kinase activity"/>
    <property type="evidence" value="ECO:0007669"/>
    <property type="project" value="UniProtKB-KW"/>
</dbReference>
<dbReference type="EMBL" id="QGNW01000872">
    <property type="protein sequence ID" value="RVW59967.1"/>
    <property type="molecule type" value="Genomic_DNA"/>
</dbReference>
<keyword evidence="1" id="KW-0808">Transferase</keyword>
<accession>A0A438FJ12</accession>
<name>A0A438FJ12_VITVI</name>
<sequence length="86" mass="8965">MASAPSMSGDGSVRHDCSVLSCAWKAPRVLSGFLASTAHSPQCSLSSCAGSGGRNRIKYVSFLSCPRIAAILDLLVGITENCTFKN</sequence>
<proteinExistence type="predicted"/>
<dbReference type="EMBL" id="QGNW01000006">
    <property type="protein sequence ID" value="RVX20689.1"/>
    <property type="molecule type" value="Genomic_DNA"/>
</dbReference>
<comment type="caution">
    <text evidence="1">The sequence shown here is derived from an EMBL/GenBank/DDBJ whole genome shotgun (WGS) entry which is preliminary data.</text>
</comment>
<evidence type="ECO:0000313" key="1">
    <source>
        <dbReference type="EMBL" id="RVW59967.1"/>
    </source>
</evidence>
<dbReference type="AlphaFoldDB" id="A0A438FJ12"/>
<protein>
    <submittedName>
        <fullName evidence="1">Putative GTP diphosphokinase RSH1, chloroplastic</fullName>
    </submittedName>
</protein>